<sequence>MLCSSATYSEVGGERRPRILNMLVDIFCMIFSLSLFLPHKKLTRFCYLSNNMSFFSKVRAVFQKGNNSSPARSGRNGFAHGGLQRDSTCGGPNIWPVNSDVQRVIQEGSHLNMKAVVRGMRRTGKTTIVSRLCGYSPPTSYVPSSEISADTLFYRGSAERTGNCSGGGAKVELWDVVDEGISTSRPASITTHPTLADARSIDVYRGCHLAAFVIDRTRKETLEYAVREARHVPPDTCVLFILNFYDAPRDAHVVSDGDVDAACKSLRRATTPMILAASAGRLPPEEYSISATWVSISAATGHGMELLRNAFEIPYSLLKILTLEGRIHAYFQFIEEHRAWLLSERARLHLMEKEKQHRAKGKGRETPETAFCSLPGGGGDALREGEDRGPPPLNVVSGSRTYHHVEEDENGIAKDFFNDIQEEEEGEGEGSDATAKRSSSGSSGGHGKRKAYLGEAVRPKVSLTSSSPSESKTKSAPPMSHVTLATTKPLVAAYSVPSPLVDGSMPQMNVLADDFRDFPHEVLNVGDDHGLDVNFFGSGLSGDGSSHHDAAVSTDKSDDEDDSNLMNANAVPRAPLSIAVESVNEASIPPETLSIHADVKTLLQEMHKALGTSVKEEDTPHMRHENKKGHVRRKKKDAKRNKGKHYPMGRVEGSPEVEGSITDDGTFEVLQE</sequence>
<dbReference type="GO" id="GO:0005525">
    <property type="term" value="F:GTP binding"/>
    <property type="evidence" value="ECO:0007669"/>
    <property type="project" value="InterPro"/>
</dbReference>
<evidence type="ECO:0000313" key="4">
    <source>
        <dbReference type="Proteomes" id="UP000007350"/>
    </source>
</evidence>
<feature type="transmembrane region" description="Helical" evidence="2">
    <location>
        <begin position="19"/>
        <end position="37"/>
    </location>
</feature>
<dbReference type="PANTHER" id="PTHR14932:SF1">
    <property type="entry name" value="RAB-LIKE PROTEIN 6"/>
    <property type="match status" value="1"/>
</dbReference>
<dbReference type="Gene3D" id="3.40.50.300">
    <property type="entry name" value="P-loop containing nucleotide triphosphate hydrolases"/>
    <property type="match status" value="1"/>
</dbReference>
<feature type="compositionally biased region" description="Basic and acidic residues" evidence="1">
    <location>
        <begin position="614"/>
        <end position="623"/>
    </location>
</feature>
<feature type="compositionally biased region" description="Basic residues" evidence="1">
    <location>
        <begin position="624"/>
        <end position="647"/>
    </location>
</feature>
<feature type="compositionally biased region" description="Low complexity" evidence="1">
    <location>
        <begin position="459"/>
        <end position="478"/>
    </location>
</feature>
<dbReference type="Proteomes" id="UP000007350">
    <property type="component" value="Unassembled WGS sequence"/>
</dbReference>
<evidence type="ECO:0000313" key="3">
    <source>
        <dbReference type="EMBL" id="EKF32709.1"/>
    </source>
</evidence>
<dbReference type="InterPro" id="IPR040385">
    <property type="entry name" value="RABL6"/>
</dbReference>
<keyword evidence="2" id="KW-1133">Transmembrane helix</keyword>
<keyword evidence="2" id="KW-0472">Membrane</keyword>
<dbReference type="EMBL" id="AHKC01009663">
    <property type="protein sequence ID" value="EKF32709.1"/>
    <property type="molecule type" value="Genomic_DNA"/>
</dbReference>
<keyword evidence="4" id="KW-1185">Reference proteome</keyword>
<dbReference type="GO" id="GO:0005634">
    <property type="term" value="C:nucleus"/>
    <property type="evidence" value="ECO:0007669"/>
    <property type="project" value="TreeGrafter"/>
</dbReference>
<feature type="region of interest" description="Disordered" evidence="1">
    <location>
        <begin position="613"/>
        <end position="672"/>
    </location>
</feature>
<keyword evidence="2" id="KW-0812">Transmembrane</keyword>
<gene>
    <name evidence="3" type="ORF">MOQ_003438</name>
</gene>
<protein>
    <submittedName>
        <fullName evidence="3">Uncharacterized protein</fullName>
    </submittedName>
</protein>
<dbReference type="OrthoDB" id="207081at2759"/>
<feature type="region of interest" description="Disordered" evidence="1">
    <location>
        <begin position="355"/>
        <end position="398"/>
    </location>
</feature>
<feature type="region of interest" description="Disordered" evidence="1">
    <location>
        <begin position="422"/>
        <end position="481"/>
    </location>
</feature>
<evidence type="ECO:0000256" key="1">
    <source>
        <dbReference type="SAM" id="MobiDB-lite"/>
    </source>
</evidence>
<dbReference type="InterPro" id="IPR027417">
    <property type="entry name" value="P-loop_NTPase"/>
</dbReference>
<comment type="caution">
    <text evidence="3">The sequence shown here is derived from an EMBL/GenBank/DDBJ whole genome shotgun (WGS) entry which is preliminary data.</text>
</comment>
<organism evidence="3 4">
    <name type="scientific">Trypanosoma cruzi marinkellei</name>
    <dbReference type="NCBI Taxonomy" id="85056"/>
    <lineage>
        <taxon>Eukaryota</taxon>
        <taxon>Discoba</taxon>
        <taxon>Euglenozoa</taxon>
        <taxon>Kinetoplastea</taxon>
        <taxon>Metakinetoplastina</taxon>
        <taxon>Trypanosomatida</taxon>
        <taxon>Trypanosomatidae</taxon>
        <taxon>Trypanosoma</taxon>
        <taxon>Schizotrypanum</taxon>
    </lineage>
</organism>
<dbReference type="AlphaFoldDB" id="K2N469"/>
<feature type="region of interest" description="Disordered" evidence="1">
    <location>
        <begin position="539"/>
        <end position="564"/>
    </location>
</feature>
<evidence type="ECO:0000256" key="2">
    <source>
        <dbReference type="SAM" id="Phobius"/>
    </source>
</evidence>
<dbReference type="PANTHER" id="PTHR14932">
    <property type="entry name" value="RAS GTPASE-RELATED"/>
    <property type="match status" value="1"/>
</dbReference>
<dbReference type="GO" id="GO:0005829">
    <property type="term" value="C:cytosol"/>
    <property type="evidence" value="ECO:0007669"/>
    <property type="project" value="TreeGrafter"/>
</dbReference>
<accession>K2N469</accession>
<name>K2N469_TRYCR</name>
<dbReference type="SUPFAM" id="SSF52540">
    <property type="entry name" value="P-loop containing nucleoside triphosphate hydrolases"/>
    <property type="match status" value="1"/>
</dbReference>
<proteinExistence type="predicted"/>
<reference evidence="3 4" key="1">
    <citation type="journal article" date="2012" name="BMC Genomics">
        <title>Comparative genomic analysis of human infective Trypanosoma cruzi lineages with the bat-restricted subspecies T. cruzi marinkellei.</title>
        <authorList>
            <person name="Franzen O."/>
            <person name="Talavera-Lopez C."/>
            <person name="Ochaya S."/>
            <person name="Butler C.E."/>
            <person name="Messenger L.A."/>
            <person name="Lewis M.D."/>
            <person name="Llewellyn M.S."/>
            <person name="Marinkelle C.J."/>
            <person name="Tyler K.M."/>
            <person name="Miles M.A."/>
            <person name="Andersson B."/>
        </authorList>
    </citation>
    <scope>NUCLEOTIDE SEQUENCE [LARGE SCALE GENOMIC DNA]</scope>
    <source>
        <strain evidence="3 4">B7</strain>
    </source>
</reference>